<evidence type="ECO:0000313" key="4">
    <source>
        <dbReference type="Proteomes" id="UP001285263"/>
    </source>
</evidence>
<proteinExistence type="predicted"/>
<feature type="domain" description="ParB-like N-terminal" evidence="2">
    <location>
        <begin position="14"/>
        <end position="133"/>
    </location>
</feature>
<keyword evidence="4" id="KW-1185">Reference proteome</keyword>
<dbReference type="Gene3D" id="3.90.1530.30">
    <property type="match status" value="1"/>
</dbReference>
<dbReference type="InterPro" id="IPR050336">
    <property type="entry name" value="Chromosome_partition/occlusion"/>
</dbReference>
<protein>
    <recommendedName>
        <fullName evidence="2">ParB-like N-terminal domain-containing protein</fullName>
    </recommendedName>
</protein>
<dbReference type="SMART" id="SM00470">
    <property type="entry name" value="ParB"/>
    <property type="match status" value="1"/>
</dbReference>
<dbReference type="EMBL" id="JAXCLA010000013">
    <property type="protein sequence ID" value="MDY0749092.1"/>
    <property type="molecule type" value="Genomic_DNA"/>
</dbReference>
<evidence type="ECO:0000259" key="2">
    <source>
        <dbReference type="SMART" id="SM00470"/>
    </source>
</evidence>
<dbReference type="SUPFAM" id="SSF109709">
    <property type="entry name" value="KorB DNA-binding domain-like"/>
    <property type="match status" value="1"/>
</dbReference>
<sequence>MVALRAQEGEGVPQYIRLGALRLDERNVRHDPPSEEEIEELADLIDAQGLLQNLSVVAYDKLIYEAQPKTRGKGKSRSRDKGQVYTHGVIAGGRRLRALLRLVVRGRISLDEEILCSVFPAERATAVSAAENSGRRAMSAADTIQAFADMVRDGAGVEELAVCFHLSPLTVQRRLKLAGVSPVLFDLFRQEGITLDQLMALALTDDHAVQEAAWKGTPAHNRSPRALRALIGGAGISVAVVKFVGMKAYQAAGGVVLQDLFAEVGNQPEYVQDPTLMMRLAGEKLEALAAKARSKGAPWVETFTVFGYLERERFAEAPTALRVPTVDEAEALRQLDVELSSAQEQLDACYDSDVEEAEDDGEDRESDGGGEIQVLEARCSALTAQRNELLDSRREVPAEIRSLVGVVIYVDERGKPVQVRKLRKDDLAAARRAASKAQAAHGDDGGEGGEAAQDGTGESKASGLSERLCRQLTSHRTRALQAVLLGRPHEATAALLHPLLAALVYGHGSYYESRSPLHLRADDCEGPLHTWAPDLEGSRAEGVVTQALEQARKLLPAEAADLLPCLLAMDGDTLQGLLTLCAVLSLDAISSNGKPHCSDVLAQAVELDMRQWWTPTGAGFLSKVSKQQIADAVAQAGMAGEAQALAKLKKVEAVGKAESLLQDKGWLPAILQR</sequence>
<gene>
    <name evidence="3" type="ORF">SNE35_31640</name>
</gene>
<feature type="region of interest" description="Disordered" evidence="1">
    <location>
        <begin position="433"/>
        <end position="465"/>
    </location>
</feature>
<dbReference type="InterPro" id="IPR003115">
    <property type="entry name" value="ParB_N"/>
</dbReference>
<dbReference type="PANTHER" id="PTHR33375">
    <property type="entry name" value="CHROMOSOME-PARTITIONING PROTEIN PARB-RELATED"/>
    <property type="match status" value="1"/>
</dbReference>
<evidence type="ECO:0000256" key="1">
    <source>
        <dbReference type="SAM" id="MobiDB-lite"/>
    </source>
</evidence>
<name>A0ABU5DRZ7_9BURK</name>
<dbReference type="Gene3D" id="1.10.10.2830">
    <property type="match status" value="1"/>
</dbReference>
<reference evidence="3 4" key="1">
    <citation type="submission" date="2023-11" db="EMBL/GenBank/DDBJ databases">
        <title>Paucibacter sp. nov., isolated from fresh soil in Korea.</title>
        <authorList>
            <person name="Le N.T.T."/>
        </authorList>
    </citation>
    <scope>NUCLEOTIDE SEQUENCE [LARGE SCALE GENOMIC DNA]</scope>
    <source>
        <strain evidence="3 4">R3-3</strain>
    </source>
</reference>
<dbReference type="RefSeq" id="WP_320427058.1">
    <property type="nucleotide sequence ID" value="NZ_JAXCLA010000013.1"/>
</dbReference>
<accession>A0ABU5DRZ7</accession>
<evidence type="ECO:0000313" key="3">
    <source>
        <dbReference type="EMBL" id="MDY0749092.1"/>
    </source>
</evidence>
<comment type="caution">
    <text evidence="3">The sequence shown here is derived from an EMBL/GenBank/DDBJ whole genome shotgun (WGS) entry which is preliminary data.</text>
</comment>
<dbReference type="Proteomes" id="UP001285263">
    <property type="component" value="Unassembled WGS sequence"/>
</dbReference>
<dbReference type="PANTHER" id="PTHR33375:SF7">
    <property type="entry name" value="CHROMOSOME 2-PARTITIONING PROTEIN PARB-RELATED"/>
    <property type="match status" value="1"/>
</dbReference>
<organism evidence="3 4">
    <name type="scientific">Roseateles agri</name>
    <dbReference type="NCBI Taxonomy" id="3098619"/>
    <lineage>
        <taxon>Bacteria</taxon>
        <taxon>Pseudomonadati</taxon>
        <taxon>Pseudomonadota</taxon>
        <taxon>Betaproteobacteria</taxon>
        <taxon>Burkholderiales</taxon>
        <taxon>Sphaerotilaceae</taxon>
        <taxon>Roseateles</taxon>
    </lineage>
</organism>